<accession>A0ACB8U6A8</accession>
<gene>
    <name evidence="1" type="ORF">BDY19DRAFT_943788</name>
</gene>
<comment type="caution">
    <text evidence="1">The sequence shown here is derived from an EMBL/GenBank/DDBJ whole genome shotgun (WGS) entry which is preliminary data.</text>
</comment>
<sequence length="159" mass="17719">MLSVRAVIIRPRSHAIYDNTYEETYRCVDELYPTKQRGRLRKRSEGSRNSRPATRRCSVLCADIALFPNIWRTGQVSVTRTLKADGGRGVVHKKELYLMCAGVPTDNFVWILGRMSSSSSSSSASSLSKSLIYRQLPAALLLTSMYVGSRVRALGSTNN</sequence>
<evidence type="ECO:0000313" key="1">
    <source>
        <dbReference type="EMBL" id="KAI0089684.1"/>
    </source>
</evidence>
<reference evidence="1" key="1">
    <citation type="journal article" date="2021" name="Environ. Microbiol.">
        <title>Gene family expansions and transcriptome signatures uncover fungal adaptations to wood decay.</title>
        <authorList>
            <person name="Hage H."/>
            <person name="Miyauchi S."/>
            <person name="Viragh M."/>
            <person name="Drula E."/>
            <person name="Min B."/>
            <person name="Chaduli D."/>
            <person name="Navarro D."/>
            <person name="Favel A."/>
            <person name="Norest M."/>
            <person name="Lesage-Meessen L."/>
            <person name="Balint B."/>
            <person name="Merenyi Z."/>
            <person name="de Eugenio L."/>
            <person name="Morin E."/>
            <person name="Martinez A.T."/>
            <person name="Baldrian P."/>
            <person name="Stursova M."/>
            <person name="Martinez M.J."/>
            <person name="Novotny C."/>
            <person name="Magnuson J.K."/>
            <person name="Spatafora J.W."/>
            <person name="Maurice S."/>
            <person name="Pangilinan J."/>
            <person name="Andreopoulos W."/>
            <person name="LaButti K."/>
            <person name="Hundley H."/>
            <person name="Na H."/>
            <person name="Kuo A."/>
            <person name="Barry K."/>
            <person name="Lipzen A."/>
            <person name="Henrissat B."/>
            <person name="Riley R."/>
            <person name="Ahrendt S."/>
            <person name="Nagy L.G."/>
            <person name="Grigoriev I.V."/>
            <person name="Martin F."/>
            <person name="Rosso M.N."/>
        </authorList>
    </citation>
    <scope>NUCLEOTIDE SEQUENCE</scope>
    <source>
        <strain evidence="1">CBS 384.51</strain>
    </source>
</reference>
<proteinExistence type="predicted"/>
<organism evidence="1 2">
    <name type="scientific">Irpex rosettiformis</name>
    <dbReference type="NCBI Taxonomy" id="378272"/>
    <lineage>
        <taxon>Eukaryota</taxon>
        <taxon>Fungi</taxon>
        <taxon>Dikarya</taxon>
        <taxon>Basidiomycota</taxon>
        <taxon>Agaricomycotina</taxon>
        <taxon>Agaricomycetes</taxon>
        <taxon>Polyporales</taxon>
        <taxon>Irpicaceae</taxon>
        <taxon>Irpex</taxon>
    </lineage>
</organism>
<evidence type="ECO:0000313" key="2">
    <source>
        <dbReference type="Proteomes" id="UP001055072"/>
    </source>
</evidence>
<protein>
    <submittedName>
        <fullName evidence="1">Uncharacterized protein</fullName>
    </submittedName>
</protein>
<name>A0ACB8U6A8_9APHY</name>
<dbReference type="EMBL" id="MU274910">
    <property type="protein sequence ID" value="KAI0089684.1"/>
    <property type="molecule type" value="Genomic_DNA"/>
</dbReference>
<dbReference type="Proteomes" id="UP001055072">
    <property type="component" value="Unassembled WGS sequence"/>
</dbReference>
<keyword evidence="2" id="KW-1185">Reference proteome</keyword>